<name>A0A2I0LD97_PUNGR</name>
<organism evidence="2 3">
    <name type="scientific">Punica granatum</name>
    <name type="common">Pomegranate</name>
    <dbReference type="NCBI Taxonomy" id="22663"/>
    <lineage>
        <taxon>Eukaryota</taxon>
        <taxon>Viridiplantae</taxon>
        <taxon>Streptophyta</taxon>
        <taxon>Embryophyta</taxon>
        <taxon>Tracheophyta</taxon>
        <taxon>Spermatophyta</taxon>
        <taxon>Magnoliopsida</taxon>
        <taxon>eudicotyledons</taxon>
        <taxon>Gunneridae</taxon>
        <taxon>Pentapetalae</taxon>
        <taxon>rosids</taxon>
        <taxon>malvids</taxon>
        <taxon>Myrtales</taxon>
        <taxon>Lythraceae</taxon>
        <taxon>Punica</taxon>
    </lineage>
</organism>
<feature type="region of interest" description="Disordered" evidence="1">
    <location>
        <begin position="113"/>
        <end position="139"/>
    </location>
</feature>
<keyword evidence="3" id="KW-1185">Reference proteome</keyword>
<feature type="compositionally biased region" description="Basic and acidic residues" evidence="1">
    <location>
        <begin position="43"/>
        <end position="54"/>
    </location>
</feature>
<proteinExistence type="predicted"/>
<evidence type="ECO:0000256" key="1">
    <source>
        <dbReference type="SAM" id="MobiDB-lite"/>
    </source>
</evidence>
<accession>A0A2I0LD97</accession>
<feature type="region of interest" description="Disordered" evidence="1">
    <location>
        <begin position="35"/>
        <end position="67"/>
    </location>
</feature>
<evidence type="ECO:0000313" key="2">
    <source>
        <dbReference type="EMBL" id="PKI78652.1"/>
    </source>
</evidence>
<feature type="region of interest" description="Disordered" evidence="1">
    <location>
        <begin position="1"/>
        <end position="21"/>
    </location>
</feature>
<dbReference type="Proteomes" id="UP000233551">
    <property type="component" value="Unassembled WGS sequence"/>
</dbReference>
<sequence>MWRKKKENANNYLGQSPTSTIEEGTEELGLLFTVGPVGTDTQSRGRDYGGEARATRGPQQPIRRSKQAANLGITKAGTTALFIVRSPEHQKASRGDQTCNQSSPELLPTFSITKWDPPANQAKPSQPPSRKPWLLSMDG</sequence>
<reference evidence="2 3" key="1">
    <citation type="submission" date="2017-11" db="EMBL/GenBank/DDBJ databases">
        <title>De-novo sequencing of pomegranate (Punica granatum L.) genome.</title>
        <authorList>
            <person name="Akparov Z."/>
            <person name="Amiraslanov A."/>
            <person name="Hajiyeva S."/>
            <person name="Abbasov M."/>
            <person name="Kaur K."/>
            <person name="Hamwieh A."/>
            <person name="Solovyev V."/>
            <person name="Salamov A."/>
            <person name="Braich B."/>
            <person name="Kosarev P."/>
            <person name="Mahmoud A."/>
            <person name="Hajiyev E."/>
            <person name="Babayeva S."/>
            <person name="Izzatullayeva V."/>
            <person name="Mammadov A."/>
            <person name="Mammadov A."/>
            <person name="Sharifova S."/>
            <person name="Ojaghi J."/>
            <person name="Eynullazada K."/>
            <person name="Bayramov B."/>
            <person name="Abdulazimova A."/>
            <person name="Shahmuradov I."/>
        </authorList>
    </citation>
    <scope>NUCLEOTIDE SEQUENCE [LARGE SCALE GENOMIC DNA]</scope>
    <source>
        <strain evidence="3">cv. AG2017</strain>
        <tissue evidence="2">Leaf</tissue>
    </source>
</reference>
<dbReference type="EMBL" id="PGOL01000038">
    <property type="protein sequence ID" value="PKI78652.1"/>
    <property type="molecule type" value="Genomic_DNA"/>
</dbReference>
<comment type="caution">
    <text evidence="2">The sequence shown here is derived from an EMBL/GenBank/DDBJ whole genome shotgun (WGS) entry which is preliminary data.</text>
</comment>
<gene>
    <name evidence="2" type="ORF">CRG98_001029</name>
</gene>
<evidence type="ECO:0000313" key="3">
    <source>
        <dbReference type="Proteomes" id="UP000233551"/>
    </source>
</evidence>
<protein>
    <submittedName>
        <fullName evidence="2">Uncharacterized protein</fullName>
    </submittedName>
</protein>
<dbReference type="AlphaFoldDB" id="A0A2I0LD97"/>